<dbReference type="EMBL" id="RAPK01000007">
    <property type="protein sequence ID" value="RKD75546.1"/>
    <property type="molecule type" value="Genomic_DNA"/>
</dbReference>
<keyword evidence="2" id="KW-1185">Reference proteome</keyword>
<organism evidence="1 2">
    <name type="scientific">Sinobaca qinghaiensis</name>
    <dbReference type="NCBI Taxonomy" id="342944"/>
    <lineage>
        <taxon>Bacteria</taxon>
        <taxon>Bacillati</taxon>
        <taxon>Bacillota</taxon>
        <taxon>Bacilli</taxon>
        <taxon>Bacillales</taxon>
        <taxon>Sporolactobacillaceae</taxon>
        <taxon>Sinobaca</taxon>
    </lineage>
</organism>
<accession>A0A419V6L2</accession>
<gene>
    <name evidence="1" type="ORF">ATL39_1246</name>
</gene>
<sequence length="114" mass="13311">MYIEIKTFEDFKTYIREAKDVDAKGLILLHLVDARGSNILDFDEESDMFNRQKKFTLLFQSDIGAVFWSGLLKPETTRDEIYREIGILESYYKVVQAKRLSMKSDVRAGNLSLY</sequence>
<protein>
    <submittedName>
        <fullName evidence="1">Uncharacterized protein</fullName>
    </submittedName>
</protein>
<name>A0A419V6L2_9BACL</name>
<reference evidence="1 2" key="1">
    <citation type="submission" date="2018-09" db="EMBL/GenBank/DDBJ databases">
        <title>Genomic Encyclopedia of Archaeal and Bacterial Type Strains, Phase II (KMG-II): from individual species to whole genera.</title>
        <authorList>
            <person name="Goeker M."/>
        </authorList>
    </citation>
    <scope>NUCLEOTIDE SEQUENCE [LARGE SCALE GENOMIC DNA]</scope>
    <source>
        <strain evidence="1 2">DSM 17008</strain>
    </source>
</reference>
<comment type="caution">
    <text evidence="1">The sequence shown here is derived from an EMBL/GenBank/DDBJ whole genome shotgun (WGS) entry which is preliminary data.</text>
</comment>
<evidence type="ECO:0000313" key="1">
    <source>
        <dbReference type="EMBL" id="RKD75546.1"/>
    </source>
</evidence>
<dbReference type="RefSeq" id="WP_120192416.1">
    <property type="nucleotide sequence ID" value="NZ_RAPK01000007.1"/>
</dbReference>
<dbReference type="Proteomes" id="UP000285120">
    <property type="component" value="Unassembled WGS sequence"/>
</dbReference>
<evidence type="ECO:0000313" key="2">
    <source>
        <dbReference type="Proteomes" id="UP000285120"/>
    </source>
</evidence>
<dbReference type="AlphaFoldDB" id="A0A419V6L2"/>
<proteinExistence type="predicted"/>